<evidence type="ECO:0000256" key="1">
    <source>
        <dbReference type="SAM" id="MobiDB-lite"/>
    </source>
</evidence>
<protein>
    <submittedName>
        <fullName evidence="2">Uncharacterized protein</fullName>
    </submittedName>
</protein>
<accession>A0AAV5S1E3</accession>
<evidence type="ECO:0000313" key="3">
    <source>
        <dbReference type="Proteomes" id="UP001377567"/>
    </source>
</evidence>
<name>A0AAV5S1E3_MAUHU</name>
<evidence type="ECO:0000313" key="2">
    <source>
        <dbReference type="EMBL" id="GMM57480.1"/>
    </source>
</evidence>
<proteinExistence type="predicted"/>
<feature type="region of interest" description="Disordered" evidence="1">
    <location>
        <begin position="16"/>
        <end position="35"/>
    </location>
</feature>
<reference evidence="2 3" key="1">
    <citation type="journal article" date="2023" name="Elife">
        <title>Identification of key yeast species and microbe-microbe interactions impacting larval growth of Drosophila in the wild.</title>
        <authorList>
            <person name="Mure A."/>
            <person name="Sugiura Y."/>
            <person name="Maeda R."/>
            <person name="Honda K."/>
            <person name="Sakurai N."/>
            <person name="Takahashi Y."/>
            <person name="Watada M."/>
            <person name="Katoh T."/>
            <person name="Gotoh A."/>
            <person name="Gotoh Y."/>
            <person name="Taniguchi I."/>
            <person name="Nakamura K."/>
            <person name="Hayashi T."/>
            <person name="Katayama T."/>
            <person name="Uemura T."/>
            <person name="Hattori Y."/>
        </authorList>
    </citation>
    <scope>NUCLEOTIDE SEQUENCE [LARGE SCALE GENOMIC DNA]</scope>
    <source>
        <strain evidence="2 3">KH-74</strain>
    </source>
</reference>
<organism evidence="2 3">
    <name type="scientific">Maudiozyma humilis</name>
    <name type="common">Sour dough yeast</name>
    <name type="synonym">Kazachstania humilis</name>
    <dbReference type="NCBI Taxonomy" id="51915"/>
    <lineage>
        <taxon>Eukaryota</taxon>
        <taxon>Fungi</taxon>
        <taxon>Dikarya</taxon>
        <taxon>Ascomycota</taxon>
        <taxon>Saccharomycotina</taxon>
        <taxon>Saccharomycetes</taxon>
        <taxon>Saccharomycetales</taxon>
        <taxon>Saccharomycetaceae</taxon>
        <taxon>Maudiozyma</taxon>
    </lineage>
</organism>
<sequence length="78" mass="8572">MDNVARCRVCSVPKDSISTRPLTAPPQLTRDDLWGNPIGIDNGRNTIQDKGIEHPLTVVHSSFPNGTDMGAHRSQIKH</sequence>
<dbReference type="AlphaFoldDB" id="A0AAV5S1E3"/>
<dbReference type="EMBL" id="BTGD01000013">
    <property type="protein sequence ID" value="GMM57480.1"/>
    <property type="molecule type" value="Genomic_DNA"/>
</dbReference>
<comment type="caution">
    <text evidence="2">The sequence shown here is derived from an EMBL/GenBank/DDBJ whole genome shotgun (WGS) entry which is preliminary data.</text>
</comment>
<keyword evidence="3" id="KW-1185">Reference proteome</keyword>
<dbReference type="Proteomes" id="UP001377567">
    <property type="component" value="Unassembled WGS sequence"/>
</dbReference>
<gene>
    <name evidence="2" type="ORF">DAKH74_040960</name>
</gene>